<evidence type="ECO:0000256" key="3">
    <source>
        <dbReference type="ARBA" id="ARBA00014804"/>
    </source>
</evidence>
<dbReference type="Proteomes" id="UP000799421">
    <property type="component" value="Unassembled WGS sequence"/>
</dbReference>
<keyword evidence="5 6" id="KW-0539">Nucleus</keyword>
<evidence type="ECO:0000259" key="7">
    <source>
        <dbReference type="Pfam" id="PF05916"/>
    </source>
</evidence>
<gene>
    <name evidence="9" type="ORF">K470DRAFT_300627</name>
</gene>
<comment type="similarity">
    <text evidence="2 6">Belongs to the GINS4/SLD5 family.</text>
</comment>
<evidence type="ECO:0000256" key="6">
    <source>
        <dbReference type="PIRNR" id="PIRNR007764"/>
    </source>
</evidence>
<sequence length="225" mass="25947">MEDIQDILDQVSTPVRPHNDLDLQEMVRAWVHERCSPDLLPYPSELIDRVMARMRQHAEMKADWHQVNALEEVAATDHFALVILQTDLERVKFLLRSFVRVRLQKIDRYPHYYRTRTSEDPALSSLEQQYLETHQALLSAHYNAAFLSSFPSALQRLDDTSGGISMVDAPESDSVVFCRVMRDAGRLRLHGESGPVRVELKRGDVWVLRWSSVVQLVKKGDVELI</sequence>
<dbReference type="PANTHER" id="PTHR21206">
    <property type="entry name" value="SLD5 PROTEIN"/>
    <property type="match status" value="1"/>
</dbReference>
<keyword evidence="10" id="KW-1185">Reference proteome</keyword>
<dbReference type="EMBL" id="MU006002">
    <property type="protein sequence ID" value="KAF2858830.1"/>
    <property type="molecule type" value="Genomic_DNA"/>
</dbReference>
<dbReference type="SUPFAM" id="SSF160059">
    <property type="entry name" value="PriA/YqbF domain"/>
    <property type="match status" value="1"/>
</dbReference>
<name>A0A6A7BUE6_9PEZI</name>
<organism evidence="9 10">
    <name type="scientific">Piedraia hortae CBS 480.64</name>
    <dbReference type="NCBI Taxonomy" id="1314780"/>
    <lineage>
        <taxon>Eukaryota</taxon>
        <taxon>Fungi</taxon>
        <taxon>Dikarya</taxon>
        <taxon>Ascomycota</taxon>
        <taxon>Pezizomycotina</taxon>
        <taxon>Dothideomycetes</taxon>
        <taxon>Dothideomycetidae</taxon>
        <taxon>Capnodiales</taxon>
        <taxon>Piedraiaceae</taxon>
        <taxon>Piedraia</taxon>
    </lineage>
</organism>
<evidence type="ECO:0000313" key="10">
    <source>
        <dbReference type="Proteomes" id="UP000799421"/>
    </source>
</evidence>
<evidence type="ECO:0000259" key="8">
    <source>
        <dbReference type="Pfam" id="PF16922"/>
    </source>
</evidence>
<evidence type="ECO:0000256" key="4">
    <source>
        <dbReference type="ARBA" id="ARBA00022705"/>
    </source>
</evidence>
<evidence type="ECO:0000256" key="1">
    <source>
        <dbReference type="ARBA" id="ARBA00004123"/>
    </source>
</evidence>
<dbReference type="Gene3D" id="1.20.58.1030">
    <property type="match status" value="1"/>
</dbReference>
<dbReference type="AlphaFoldDB" id="A0A6A7BUE6"/>
<dbReference type="OrthoDB" id="338231at2759"/>
<dbReference type="GO" id="GO:0000727">
    <property type="term" value="P:double-strand break repair via break-induced replication"/>
    <property type="evidence" value="ECO:0007669"/>
    <property type="project" value="TreeGrafter"/>
</dbReference>
<dbReference type="PIRSF" id="PIRSF007764">
    <property type="entry name" value="Sld5"/>
    <property type="match status" value="1"/>
</dbReference>
<evidence type="ECO:0000256" key="2">
    <source>
        <dbReference type="ARBA" id="ARBA00008187"/>
    </source>
</evidence>
<feature type="domain" description="DNA replication complex GINS protein SLD5 C-terminal" evidence="8">
    <location>
        <begin position="170"/>
        <end position="225"/>
    </location>
</feature>
<comment type="function">
    <text evidence="6">The GINS complex plays an essential role in the initiation of DNA replication.</text>
</comment>
<dbReference type="Pfam" id="PF05916">
    <property type="entry name" value="Sld5"/>
    <property type="match status" value="1"/>
</dbReference>
<dbReference type="InterPro" id="IPR036224">
    <property type="entry name" value="GINS_bundle-like_dom_sf"/>
</dbReference>
<dbReference type="InterPro" id="IPR031633">
    <property type="entry name" value="SLD5_C"/>
</dbReference>
<reference evidence="9" key="1">
    <citation type="journal article" date="2020" name="Stud. Mycol.">
        <title>101 Dothideomycetes genomes: a test case for predicting lifestyles and emergence of pathogens.</title>
        <authorList>
            <person name="Haridas S."/>
            <person name="Albert R."/>
            <person name="Binder M."/>
            <person name="Bloem J."/>
            <person name="Labutti K."/>
            <person name="Salamov A."/>
            <person name="Andreopoulos B."/>
            <person name="Baker S."/>
            <person name="Barry K."/>
            <person name="Bills G."/>
            <person name="Bluhm B."/>
            <person name="Cannon C."/>
            <person name="Castanera R."/>
            <person name="Culley D."/>
            <person name="Daum C."/>
            <person name="Ezra D."/>
            <person name="Gonzalez J."/>
            <person name="Henrissat B."/>
            <person name="Kuo A."/>
            <person name="Liang C."/>
            <person name="Lipzen A."/>
            <person name="Lutzoni F."/>
            <person name="Magnuson J."/>
            <person name="Mondo S."/>
            <person name="Nolan M."/>
            <person name="Ohm R."/>
            <person name="Pangilinan J."/>
            <person name="Park H.-J."/>
            <person name="Ramirez L."/>
            <person name="Alfaro M."/>
            <person name="Sun H."/>
            <person name="Tritt A."/>
            <person name="Yoshinaga Y."/>
            <person name="Zwiers L.-H."/>
            <person name="Turgeon B."/>
            <person name="Goodwin S."/>
            <person name="Spatafora J."/>
            <person name="Crous P."/>
            <person name="Grigoriev I."/>
        </authorList>
    </citation>
    <scope>NUCLEOTIDE SEQUENCE</scope>
    <source>
        <strain evidence="9">CBS 480.64</strain>
    </source>
</reference>
<protein>
    <recommendedName>
        <fullName evidence="3 6">DNA replication complex GINS protein SLD5</fullName>
    </recommendedName>
</protein>
<dbReference type="PANTHER" id="PTHR21206:SF0">
    <property type="entry name" value="DNA REPLICATION COMPLEX GINS PROTEIN SLD5"/>
    <property type="match status" value="1"/>
</dbReference>
<dbReference type="Gene3D" id="3.40.5.60">
    <property type="match status" value="1"/>
</dbReference>
<dbReference type="SUPFAM" id="SSF158573">
    <property type="entry name" value="GINS helical bundle-like"/>
    <property type="match status" value="1"/>
</dbReference>
<dbReference type="GO" id="GO:0000811">
    <property type="term" value="C:GINS complex"/>
    <property type="evidence" value="ECO:0007669"/>
    <property type="project" value="UniProtKB-UniRule"/>
</dbReference>
<dbReference type="InterPro" id="IPR038749">
    <property type="entry name" value="Sld5_GINS_A"/>
</dbReference>
<keyword evidence="4 6" id="KW-0235">DNA replication</keyword>
<dbReference type="Pfam" id="PF16922">
    <property type="entry name" value="SLD5_C"/>
    <property type="match status" value="1"/>
</dbReference>
<accession>A0A6A7BUE6</accession>
<dbReference type="CDD" id="cd11711">
    <property type="entry name" value="GINS_A_Sld5"/>
    <property type="match status" value="1"/>
</dbReference>
<comment type="subcellular location">
    <subcellularLocation>
        <location evidence="1 6">Nucleus</location>
    </subcellularLocation>
</comment>
<proteinExistence type="inferred from homology"/>
<dbReference type="GO" id="GO:0006261">
    <property type="term" value="P:DNA-templated DNA replication"/>
    <property type="evidence" value="ECO:0007669"/>
    <property type="project" value="InterPro"/>
</dbReference>
<dbReference type="InterPro" id="IPR021151">
    <property type="entry name" value="GINS_A"/>
</dbReference>
<evidence type="ECO:0000256" key="5">
    <source>
        <dbReference type="ARBA" id="ARBA00023242"/>
    </source>
</evidence>
<feature type="domain" description="GINS subunit" evidence="7">
    <location>
        <begin position="78"/>
        <end position="144"/>
    </location>
</feature>
<dbReference type="CDD" id="cd21692">
    <property type="entry name" value="GINS_B_Sld5"/>
    <property type="match status" value="1"/>
</dbReference>
<evidence type="ECO:0000313" key="9">
    <source>
        <dbReference type="EMBL" id="KAF2858830.1"/>
    </source>
</evidence>
<dbReference type="InterPro" id="IPR008591">
    <property type="entry name" value="GINS_Sld5"/>
</dbReference>